<name>A0ABR9W659_9BACT</name>
<dbReference type="Proteomes" id="UP000634134">
    <property type="component" value="Unassembled WGS sequence"/>
</dbReference>
<accession>A0ABR9W659</accession>
<comment type="caution">
    <text evidence="1">The sequence shown here is derived from an EMBL/GenBank/DDBJ whole genome shotgun (WGS) entry which is preliminary data.</text>
</comment>
<evidence type="ECO:0000313" key="1">
    <source>
        <dbReference type="EMBL" id="MBE9460947.1"/>
    </source>
</evidence>
<dbReference type="EMBL" id="JACYGY010000001">
    <property type="protein sequence ID" value="MBE9460947.1"/>
    <property type="molecule type" value="Genomic_DNA"/>
</dbReference>
<evidence type="ECO:0000313" key="2">
    <source>
        <dbReference type="Proteomes" id="UP000634134"/>
    </source>
</evidence>
<keyword evidence="2" id="KW-1185">Reference proteome</keyword>
<gene>
    <name evidence="1" type="ORF">IEE83_03545</name>
</gene>
<organism evidence="1 2">
    <name type="scientific">Dyadobacter subterraneus</name>
    <dbReference type="NCBI Taxonomy" id="2773304"/>
    <lineage>
        <taxon>Bacteria</taxon>
        <taxon>Pseudomonadati</taxon>
        <taxon>Bacteroidota</taxon>
        <taxon>Cytophagia</taxon>
        <taxon>Cytophagales</taxon>
        <taxon>Spirosomataceae</taxon>
        <taxon>Dyadobacter</taxon>
    </lineage>
</organism>
<dbReference type="RefSeq" id="WP_194119242.1">
    <property type="nucleotide sequence ID" value="NZ_JACYGY010000001.1"/>
</dbReference>
<proteinExistence type="predicted"/>
<protein>
    <recommendedName>
        <fullName evidence="3">Outer membrane protein beta-barrel domain-containing protein</fullName>
    </recommendedName>
</protein>
<reference evidence="2" key="1">
    <citation type="submission" date="2023-07" db="EMBL/GenBank/DDBJ databases">
        <title>Dyadobacter sp. nov 'subterranea' isolated from contaminted grondwater.</title>
        <authorList>
            <person name="Szabo I."/>
            <person name="Al-Omari J."/>
            <person name="Szerdahelyi S.G."/>
            <person name="Rado J."/>
        </authorList>
    </citation>
    <scope>NUCLEOTIDE SEQUENCE [LARGE SCALE GENOMIC DNA]</scope>
    <source>
        <strain evidence="2">UP-52</strain>
    </source>
</reference>
<sequence>MKKTLLIGLTVLIGYVLPVKAQLQKGTKYVAATISFNGTHQSMDNTPTNTFYPNKYETFNLNPSFQFGKFVKENRMAGISIGTSMAFSKSKTANIYQNYESKSSGIVYNLSPFIRQYKSLSPKWAIFLNSSVNLAYMHFKYTNNDDVRKSDGYSAGLYLTPGISYWITPRFALETDLNFLSLSAGYANLPTSKNVYFNSAFTTGLTDYFSVRASWYFQKN</sequence>
<evidence type="ECO:0008006" key="3">
    <source>
        <dbReference type="Google" id="ProtNLM"/>
    </source>
</evidence>